<evidence type="ECO:0000256" key="4">
    <source>
        <dbReference type="ARBA" id="ARBA00022516"/>
    </source>
</evidence>
<dbReference type="InterPro" id="IPR003835">
    <property type="entry name" value="Glyco_trans_19"/>
</dbReference>
<evidence type="ECO:0000256" key="2">
    <source>
        <dbReference type="ARBA" id="ARBA00012687"/>
    </source>
</evidence>
<evidence type="ECO:0000313" key="12">
    <source>
        <dbReference type="EMBL" id="REI41547.1"/>
    </source>
</evidence>
<proteinExistence type="predicted"/>
<keyword evidence="7 12" id="KW-0808">Transferase</keyword>
<comment type="function">
    <text evidence="1">Condensation of UDP-2,3-diacylglucosamine and 2,3-diacylglucosamine-1-phosphate to form lipid A disaccharide, a precursor of lipid A, a phosphorylated glycolipid that anchors the lipopolysaccharide to the outer membrane of the cell.</text>
</comment>
<dbReference type="EMBL" id="QUAJ01000009">
    <property type="protein sequence ID" value="REI41547.1"/>
    <property type="molecule type" value="Genomic_DNA"/>
</dbReference>
<dbReference type="NCBIfam" id="TIGR00215">
    <property type="entry name" value="lpxB"/>
    <property type="match status" value="1"/>
</dbReference>
<evidence type="ECO:0000256" key="8">
    <source>
        <dbReference type="ARBA" id="ARBA00023098"/>
    </source>
</evidence>
<comment type="catalytic activity">
    <reaction evidence="9">
        <text>a lipid X + a UDP-2-N,3-O-bis[(3R)-3-hydroxyacyl]-alpha-D-glucosamine = a lipid A disaccharide + UDP + H(+)</text>
        <dbReference type="Rhea" id="RHEA:67828"/>
        <dbReference type="ChEBI" id="CHEBI:15378"/>
        <dbReference type="ChEBI" id="CHEBI:58223"/>
        <dbReference type="ChEBI" id="CHEBI:137748"/>
        <dbReference type="ChEBI" id="CHEBI:176338"/>
        <dbReference type="ChEBI" id="CHEBI:176343"/>
        <dbReference type="EC" id="2.4.1.182"/>
    </reaction>
</comment>
<accession>A0ABX9KHJ5</accession>
<keyword evidence="4" id="KW-0444">Lipid biosynthesis</keyword>
<evidence type="ECO:0000313" key="13">
    <source>
        <dbReference type="Proteomes" id="UP000263486"/>
    </source>
</evidence>
<dbReference type="PANTHER" id="PTHR30372:SF4">
    <property type="entry name" value="LIPID-A-DISACCHARIDE SYNTHASE, MITOCHONDRIAL-RELATED"/>
    <property type="match status" value="1"/>
</dbReference>
<evidence type="ECO:0000256" key="10">
    <source>
        <dbReference type="NCBIfam" id="TIGR00215"/>
    </source>
</evidence>
<dbReference type="PANTHER" id="PTHR30372">
    <property type="entry name" value="LIPID-A-DISACCHARIDE SYNTHASE"/>
    <property type="match status" value="1"/>
</dbReference>
<evidence type="ECO:0000256" key="6">
    <source>
        <dbReference type="ARBA" id="ARBA00022676"/>
    </source>
</evidence>
<evidence type="ECO:0000256" key="9">
    <source>
        <dbReference type="ARBA" id="ARBA00048975"/>
    </source>
</evidence>
<keyword evidence="6 12" id="KW-0328">Glycosyltransferase</keyword>
<organism evidence="12 13">
    <name type="scientific">Psychrilyobacter piezotolerans</name>
    <dbReference type="NCBI Taxonomy" id="2293438"/>
    <lineage>
        <taxon>Bacteria</taxon>
        <taxon>Fusobacteriati</taxon>
        <taxon>Fusobacteriota</taxon>
        <taxon>Fusobacteriia</taxon>
        <taxon>Fusobacteriales</taxon>
        <taxon>Fusobacteriaceae</taxon>
        <taxon>Psychrilyobacter</taxon>
    </lineage>
</organism>
<sequence>MKYFVSTGEISGDLHLSYLVNAMNKIDNNASFFGVAGKHSKKAGVTVIQDIDELAVMGFWEALKKYKFLKNKIYEYIEFIKKEEIKKVILVDYGGFNLKFMELLQKHVEDIEIYYYIPPKVWVWGEKRVEKLRHVDHIVVIFPWEVDFYKKHGIDVVYYGNPFLDIYKRIDQRGEKILLLPGSRKKEVQNLLPVMLEVVEKSANENFILKLAKMEHLKWVDLDISRYKNLEIVDNSSLGDVVKRSKYAIAASGTVILELALLGLPGVVIYKIDRLSGLIGKYILKLKYVSLPNLALDREVYRELLQGDCNRDKILEAIQNIEDNREYFEEQIGEIIEKLGGNNIIEKYAKFFLEGK</sequence>
<name>A0ABX9KHJ5_9FUSO</name>
<gene>
    <name evidence="12" type="primary">lpxB</name>
    <name evidence="12" type="ORF">DYH56_06465</name>
</gene>
<reference evidence="12 13" key="1">
    <citation type="submission" date="2018-08" db="EMBL/GenBank/DDBJ databases">
        <title>Draft genome sequence of Psychrilyobacter sp. strain SD5 isolated from Black Sea water.</title>
        <authorList>
            <person name="Yadav S."/>
            <person name="Villanueva L."/>
            <person name="Damste J.S.S."/>
        </authorList>
    </citation>
    <scope>NUCLEOTIDE SEQUENCE [LARGE SCALE GENOMIC DNA]</scope>
    <source>
        <strain evidence="12 13">SD5</strain>
    </source>
</reference>
<keyword evidence="13" id="KW-1185">Reference proteome</keyword>
<dbReference type="RefSeq" id="WP_114642052.1">
    <property type="nucleotide sequence ID" value="NZ_JAACIO010000009.1"/>
</dbReference>
<dbReference type="GO" id="GO:0008915">
    <property type="term" value="F:lipid-A-disaccharide synthase activity"/>
    <property type="evidence" value="ECO:0007669"/>
    <property type="project" value="UniProtKB-EC"/>
</dbReference>
<keyword evidence="5" id="KW-0441">Lipid A biosynthesis</keyword>
<evidence type="ECO:0000256" key="1">
    <source>
        <dbReference type="ARBA" id="ARBA00002056"/>
    </source>
</evidence>
<evidence type="ECO:0000256" key="7">
    <source>
        <dbReference type="ARBA" id="ARBA00022679"/>
    </source>
</evidence>
<feature type="coiled-coil region" evidence="11">
    <location>
        <begin position="311"/>
        <end position="338"/>
    </location>
</feature>
<keyword evidence="11" id="KW-0175">Coiled coil</keyword>
<keyword evidence="8" id="KW-0443">Lipid metabolism</keyword>
<protein>
    <recommendedName>
        <fullName evidence="3 10">Lipid-A-disaccharide synthase</fullName>
        <ecNumber evidence="2 10">2.4.1.182</ecNumber>
    </recommendedName>
</protein>
<dbReference type="Gene3D" id="3.40.50.2000">
    <property type="entry name" value="Glycogen Phosphorylase B"/>
    <property type="match status" value="1"/>
</dbReference>
<comment type="caution">
    <text evidence="12">The sequence shown here is derived from an EMBL/GenBank/DDBJ whole genome shotgun (WGS) entry which is preliminary data.</text>
</comment>
<dbReference type="EC" id="2.4.1.182" evidence="2 10"/>
<evidence type="ECO:0000256" key="3">
    <source>
        <dbReference type="ARBA" id="ARBA00020902"/>
    </source>
</evidence>
<dbReference type="Proteomes" id="UP000263486">
    <property type="component" value="Unassembled WGS sequence"/>
</dbReference>
<evidence type="ECO:0000256" key="11">
    <source>
        <dbReference type="SAM" id="Coils"/>
    </source>
</evidence>
<dbReference type="Pfam" id="PF02684">
    <property type="entry name" value="LpxB"/>
    <property type="match status" value="1"/>
</dbReference>
<evidence type="ECO:0000256" key="5">
    <source>
        <dbReference type="ARBA" id="ARBA00022556"/>
    </source>
</evidence>
<dbReference type="SUPFAM" id="SSF53756">
    <property type="entry name" value="UDP-Glycosyltransferase/glycogen phosphorylase"/>
    <property type="match status" value="1"/>
</dbReference>